<comment type="caution">
    <text evidence="6">The sequence shown here is derived from an EMBL/GenBank/DDBJ whole genome shotgun (WGS) entry which is preliminary data.</text>
</comment>
<reference evidence="6 7" key="1">
    <citation type="submission" date="2019-10" db="EMBL/GenBank/DDBJ databases">
        <title>Extracellular Electron Transfer in a Candidatus Methanoperedens spp. Enrichment Culture.</title>
        <authorList>
            <person name="Berger S."/>
            <person name="Rangel Shaw D."/>
            <person name="Berben T."/>
            <person name="In 'T Zandt M."/>
            <person name="Frank J."/>
            <person name="Reimann J."/>
            <person name="Jetten M.S.M."/>
            <person name="Welte C.U."/>
        </authorList>
    </citation>
    <scope>NUCLEOTIDE SEQUENCE [LARGE SCALE GENOMIC DNA]</scope>
    <source>
        <strain evidence="6">SB12</strain>
    </source>
</reference>
<gene>
    <name evidence="6" type="ORF">F9K24_06575</name>
</gene>
<evidence type="ECO:0000256" key="3">
    <source>
        <dbReference type="ARBA" id="ARBA00022989"/>
    </source>
</evidence>
<protein>
    <recommendedName>
        <fullName evidence="8">Zinc/iron permease</fullName>
    </recommendedName>
</protein>
<comment type="subcellular location">
    <subcellularLocation>
        <location evidence="1">Membrane</location>
        <topology evidence="1">Multi-pass membrane protein</topology>
    </subcellularLocation>
</comment>
<dbReference type="PANTHER" id="PTHR16950:SF17">
    <property type="entry name" value="ZRT (ZRT), IRT- (IRT-) LIKE PROTEIN TRANSPORTER"/>
    <property type="match status" value="1"/>
</dbReference>
<dbReference type="AlphaFoldDB" id="A0A833H2N5"/>
<dbReference type="EMBL" id="WBUI01000005">
    <property type="protein sequence ID" value="KAB2933509.1"/>
    <property type="molecule type" value="Genomic_DNA"/>
</dbReference>
<name>A0A833H2N5_9LEPT</name>
<evidence type="ECO:0000256" key="1">
    <source>
        <dbReference type="ARBA" id="ARBA00004141"/>
    </source>
</evidence>
<feature type="transmembrane region" description="Helical" evidence="5">
    <location>
        <begin position="116"/>
        <end position="141"/>
    </location>
</feature>
<organism evidence="6 7">
    <name type="scientific">Leptonema illini</name>
    <dbReference type="NCBI Taxonomy" id="183"/>
    <lineage>
        <taxon>Bacteria</taxon>
        <taxon>Pseudomonadati</taxon>
        <taxon>Spirochaetota</taxon>
        <taxon>Spirochaetia</taxon>
        <taxon>Leptospirales</taxon>
        <taxon>Leptospiraceae</taxon>
        <taxon>Leptonema</taxon>
    </lineage>
</organism>
<keyword evidence="4 5" id="KW-0472">Membrane</keyword>
<accession>A0A833H2N5</accession>
<dbReference type="GO" id="GO:0016020">
    <property type="term" value="C:membrane"/>
    <property type="evidence" value="ECO:0007669"/>
    <property type="project" value="UniProtKB-SubCell"/>
</dbReference>
<evidence type="ECO:0008006" key="8">
    <source>
        <dbReference type="Google" id="ProtNLM"/>
    </source>
</evidence>
<keyword evidence="2 5" id="KW-0812">Transmembrane</keyword>
<feature type="transmembrane region" description="Helical" evidence="5">
    <location>
        <begin position="162"/>
        <end position="182"/>
    </location>
</feature>
<dbReference type="PANTHER" id="PTHR16950">
    <property type="entry name" value="ZINC TRANSPORTER SLC39A7 HISTIDINE-RICH MEMBRANE PROTEIN KE4"/>
    <property type="match status" value="1"/>
</dbReference>
<feature type="transmembrane region" description="Helical" evidence="5">
    <location>
        <begin position="221"/>
        <end position="243"/>
    </location>
</feature>
<evidence type="ECO:0000256" key="5">
    <source>
        <dbReference type="SAM" id="Phobius"/>
    </source>
</evidence>
<dbReference type="Proteomes" id="UP000460298">
    <property type="component" value="Unassembled WGS sequence"/>
</dbReference>
<keyword evidence="3 5" id="KW-1133">Transmembrane helix</keyword>
<sequence length="252" mass="26195">MSNTMQSMLYPLLAGSVTASVSLSALAFRGVSPERLKVWAPILASFSAGILLSDALLHLLPEGLHVVPPRQAFLFALGGFSIFLILDLTLRSLSPRHGGVTVLIVGDGVHNFLDGILIALSFSVDTTTGLFITLAILAHEFPQEAGDVGALIQSGADIHSVIRWNMIASLAVIPGVLTAPLFGSIGVAGGSIMALTAGSLLYIAAVNILPSVKSGARPIPAAIAFLFGISVLQGLELLPHAHIEHTITEGLE</sequence>
<dbReference type="GO" id="GO:0006882">
    <property type="term" value="P:intracellular zinc ion homeostasis"/>
    <property type="evidence" value="ECO:0007669"/>
    <property type="project" value="TreeGrafter"/>
</dbReference>
<feature type="transmembrane region" description="Helical" evidence="5">
    <location>
        <begin position="39"/>
        <end position="60"/>
    </location>
</feature>
<evidence type="ECO:0000313" key="6">
    <source>
        <dbReference type="EMBL" id="KAB2933509.1"/>
    </source>
</evidence>
<feature type="transmembrane region" description="Helical" evidence="5">
    <location>
        <begin position="72"/>
        <end position="90"/>
    </location>
</feature>
<evidence type="ECO:0000313" key="7">
    <source>
        <dbReference type="Proteomes" id="UP000460298"/>
    </source>
</evidence>
<dbReference type="InterPro" id="IPR003689">
    <property type="entry name" value="ZIP"/>
</dbReference>
<evidence type="ECO:0000256" key="2">
    <source>
        <dbReference type="ARBA" id="ARBA00022692"/>
    </source>
</evidence>
<dbReference type="GO" id="GO:0005385">
    <property type="term" value="F:zinc ion transmembrane transporter activity"/>
    <property type="evidence" value="ECO:0007669"/>
    <property type="project" value="TreeGrafter"/>
</dbReference>
<dbReference type="Pfam" id="PF02535">
    <property type="entry name" value="Zip"/>
    <property type="match status" value="1"/>
</dbReference>
<feature type="transmembrane region" description="Helical" evidence="5">
    <location>
        <begin position="188"/>
        <end position="209"/>
    </location>
</feature>
<proteinExistence type="predicted"/>
<evidence type="ECO:0000256" key="4">
    <source>
        <dbReference type="ARBA" id="ARBA00023136"/>
    </source>
</evidence>